<evidence type="ECO:0008006" key="4">
    <source>
        <dbReference type="Google" id="ProtNLM"/>
    </source>
</evidence>
<evidence type="ECO:0000256" key="1">
    <source>
        <dbReference type="SAM" id="SignalP"/>
    </source>
</evidence>
<dbReference type="Proteomes" id="UP001597534">
    <property type="component" value="Unassembled WGS sequence"/>
</dbReference>
<dbReference type="Gene3D" id="2.40.360.20">
    <property type="match status" value="1"/>
</dbReference>
<organism evidence="2 3">
    <name type="scientific">Flavobacterium chuncheonense</name>
    <dbReference type="NCBI Taxonomy" id="2026653"/>
    <lineage>
        <taxon>Bacteria</taxon>
        <taxon>Pseudomonadati</taxon>
        <taxon>Bacteroidota</taxon>
        <taxon>Flavobacteriia</taxon>
        <taxon>Flavobacteriales</taxon>
        <taxon>Flavobacteriaceae</taxon>
        <taxon>Flavobacterium</taxon>
    </lineage>
</organism>
<feature type="signal peptide" evidence="1">
    <location>
        <begin position="1"/>
        <end position="20"/>
    </location>
</feature>
<keyword evidence="1" id="KW-0732">Signal</keyword>
<dbReference type="PROSITE" id="PS51257">
    <property type="entry name" value="PROKAR_LIPOPROTEIN"/>
    <property type="match status" value="1"/>
</dbReference>
<proteinExistence type="predicted"/>
<dbReference type="RefSeq" id="WP_379809892.1">
    <property type="nucleotide sequence ID" value="NZ_JBHUPC010000006.1"/>
</dbReference>
<sequence>MKKINIINTLFVFLAVFSLASCNVEPIDPLAATQTGIPSASTGDYWPLAVGNLWSFSQNGSISDMEVTSTATINGEVYFNFDSLMGQSMAGNSVTGVASRAKKVGGDYYIKVEDFTFNAGGLSGTQTGFEYITLKDYLNVNETWDGSYQQVSSFSDPTFPSVTLNTTYIGKIVEKGTTLAVSGVTYTDVIHVEFTQTTTGTGQNVVTVTNFWFAKDVGPIKSTTSSQGATYESLLVDYILN</sequence>
<feature type="chain" id="PRO_5047031005" description="Lipoprotein" evidence="1">
    <location>
        <begin position="21"/>
        <end position="241"/>
    </location>
</feature>
<comment type="caution">
    <text evidence="2">The sequence shown here is derived from an EMBL/GenBank/DDBJ whole genome shotgun (WGS) entry which is preliminary data.</text>
</comment>
<keyword evidence="3" id="KW-1185">Reference proteome</keyword>
<dbReference type="EMBL" id="JBHUPC010000006">
    <property type="protein sequence ID" value="MFD2890455.1"/>
    <property type="molecule type" value="Genomic_DNA"/>
</dbReference>
<accession>A0ABW5YIZ1</accession>
<evidence type="ECO:0000313" key="2">
    <source>
        <dbReference type="EMBL" id="MFD2890455.1"/>
    </source>
</evidence>
<reference evidence="3" key="1">
    <citation type="journal article" date="2019" name="Int. J. Syst. Evol. Microbiol.">
        <title>The Global Catalogue of Microorganisms (GCM) 10K type strain sequencing project: providing services to taxonomists for standard genome sequencing and annotation.</title>
        <authorList>
            <consortium name="The Broad Institute Genomics Platform"/>
            <consortium name="The Broad Institute Genome Sequencing Center for Infectious Disease"/>
            <person name="Wu L."/>
            <person name="Ma J."/>
        </authorList>
    </citation>
    <scope>NUCLEOTIDE SEQUENCE [LARGE SCALE GENOMIC DNA]</scope>
    <source>
        <strain evidence="3">KCTC 22671</strain>
    </source>
</reference>
<gene>
    <name evidence="2" type="ORF">ACFS5J_00290</name>
</gene>
<name>A0ABW5YIZ1_9FLAO</name>
<protein>
    <recommendedName>
        <fullName evidence="4">Lipoprotein</fullName>
    </recommendedName>
</protein>
<evidence type="ECO:0000313" key="3">
    <source>
        <dbReference type="Proteomes" id="UP001597534"/>
    </source>
</evidence>